<dbReference type="Proteomes" id="UP001433508">
    <property type="component" value="Unassembled WGS sequence"/>
</dbReference>
<keyword evidence="2" id="KW-1185">Reference proteome</keyword>
<organism evidence="1 2">
    <name type="scientific">Lipomyces kononenkoae</name>
    <name type="common">Yeast</name>
    <dbReference type="NCBI Taxonomy" id="34357"/>
    <lineage>
        <taxon>Eukaryota</taxon>
        <taxon>Fungi</taxon>
        <taxon>Dikarya</taxon>
        <taxon>Ascomycota</taxon>
        <taxon>Saccharomycotina</taxon>
        <taxon>Lipomycetes</taxon>
        <taxon>Lipomycetales</taxon>
        <taxon>Lipomycetaceae</taxon>
        <taxon>Lipomyces</taxon>
    </lineage>
</organism>
<reference evidence="2" key="1">
    <citation type="journal article" date="2024" name="Front. Bioeng. Biotechnol.">
        <title>Genome-scale model development and genomic sequencing of the oleaginous clade Lipomyces.</title>
        <authorList>
            <person name="Czajka J.J."/>
            <person name="Han Y."/>
            <person name="Kim J."/>
            <person name="Mondo S.J."/>
            <person name="Hofstad B.A."/>
            <person name="Robles A."/>
            <person name="Haridas S."/>
            <person name="Riley R."/>
            <person name="LaButti K."/>
            <person name="Pangilinan J."/>
            <person name="Andreopoulos W."/>
            <person name="Lipzen A."/>
            <person name="Yan J."/>
            <person name="Wang M."/>
            <person name="Ng V."/>
            <person name="Grigoriev I.V."/>
            <person name="Spatafora J.W."/>
            <person name="Magnuson J.K."/>
            <person name="Baker S.E."/>
            <person name="Pomraning K.R."/>
        </authorList>
    </citation>
    <scope>NUCLEOTIDE SEQUENCE [LARGE SCALE GENOMIC DNA]</scope>
    <source>
        <strain evidence="2">CBS 7786</strain>
    </source>
</reference>
<accession>A0ACC3T435</accession>
<gene>
    <name evidence="1" type="ORF">V1525DRAFT_439712</name>
</gene>
<evidence type="ECO:0000313" key="1">
    <source>
        <dbReference type="EMBL" id="KAK9238693.1"/>
    </source>
</evidence>
<comment type="caution">
    <text evidence="1">The sequence shown here is derived from an EMBL/GenBank/DDBJ whole genome shotgun (WGS) entry which is preliminary data.</text>
</comment>
<proteinExistence type="predicted"/>
<name>A0ACC3T435_LIPKO</name>
<evidence type="ECO:0000313" key="2">
    <source>
        <dbReference type="Proteomes" id="UP001433508"/>
    </source>
</evidence>
<sequence>MCPVSNMSSIYSSSALALANSSSGIKIPTYNNKNFIIWESRIKAHLRAVNAIKAIEEDTSLEEMTSDDVSAHHIAKGVIIEHVNDLLMLTLNTFTRAYEMLYANAHDRLLPYLAPVQNIKAMSGLSTRGDFYIPRAQIIPPLELQKKIFPTLDYWLARYNGQTHIDSRIEQPMTASEAPSFLQTSIAGHGFLKLAEYLREVFLQDILFLRKEYPDLHFLWDNEFFADPNFVELEQNFWRLYSEKDSDGLVPRRIEAVIPEVATSIASLHHGLATKMDEVLGSVTQGVLQLQEAILRGHQETRELASRVAVMESGFKPHRPRCVFSQFCSCNCELVVPSASAHSPHH</sequence>
<dbReference type="EMBL" id="MU971353">
    <property type="protein sequence ID" value="KAK9238693.1"/>
    <property type="molecule type" value="Genomic_DNA"/>
</dbReference>
<protein>
    <submittedName>
        <fullName evidence="1">Uncharacterized protein</fullName>
    </submittedName>
</protein>